<dbReference type="Pfam" id="PF03446">
    <property type="entry name" value="NAD_binding_2"/>
    <property type="match status" value="1"/>
</dbReference>
<keyword evidence="2" id="KW-0520">NAD</keyword>
<dbReference type="RefSeq" id="WP_183018244.1">
    <property type="nucleotide sequence ID" value="NZ_CP065668.1"/>
</dbReference>
<evidence type="ECO:0000256" key="2">
    <source>
        <dbReference type="ARBA" id="ARBA00023027"/>
    </source>
</evidence>
<dbReference type="PIRSF" id="PIRSF000103">
    <property type="entry name" value="HIBADH"/>
    <property type="match status" value="1"/>
</dbReference>
<dbReference type="InterPro" id="IPR006115">
    <property type="entry name" value="6PGDH_NADP-bd"/>
</dbReference>
<dbReference type="InterPro" id="IPR013328">
    <property type="entry name" value="6PGD_dom2"/>
</dbReference>
<dbReference type="GO" id="GO:0050661">
    <property type="term" value="F:NADP binding"/>
    <property type="evidence" value="ECO:0007669"/>
    <property type="project" value="InterPro"/>
</dbReference>
<dbReference type="Proteomes" id="UP000594778">
    <property type="component" value="Chromosome"/>
</dbReference>
<name>A0A7T2VZ74_DELAC</name>
<evidence type="ECO:0000259" key="5">
    <source>
        <dbReference type="Pfam" id="PF14833"/>
    </source>
</evidence>
<evidence type="ECO:0000259" key="4">
    <source>
        <dbReference type="Pfam" id="PF03446"/>
    </source>
</evidence>
<dbReference type="InterPro" id="IPR015815">
    <property type="entry name" value="HIBADH-related"/>
</dbReference>
<dbReference type="InterPro" id="IPR029154">
    <property type="entry name" value="HIBADH-like_NADP-bd"/>
</dbReference>
<dbReference type="Gene3D" id="3.40.50.720">
    <property type="entry name" value="NAD(P)-binding Rossmann-like Domain"/>
    <property type="match status" value="1"/>
</dbReference>
<dbReference type="PANTHER" id="PTHR43060">
    <property type="entry name" value="3-HYDROXYISOBUTYRATE DEHYDROGENASE-LIKE 1, MITOCHONDRIAL-RELATED"/>
    <property type="match status" value="1"/>
</dbReference>
<dbReference type="SUPFAM" id="SSF48179">
    <property type="entry name" value="6-phosphogluconate dehydrogenase C-terminal domain-like"/>
    <property type="match status" value="1"/>
</dbReference>
<dbReference type="SUPFAM" id="SSF51735">
    <property type="entry name" value="NAD(P)-binding Rossmann-fold domains"/>
    <property type="match status" value="1"/>
</dbReference>
<dbReference type="Gene3D" id="1.10.1040.10">
    <property type="entry name" value="N-(1-d-carboxylethyl)-l-norvaline Dehydrogenase, domain 2"/>
    <property type="match status" value="1"/>
</dbReference>
<dbReference type="GO" id="GO:0016491">
    <property type="term" value="F:oxidoreductase activity"/>
    <property type="evidence" value="ECO:0007669"/>
    <property type="project" value="UniProtKB-KW"/>
</dbReference>
<dbReference type="Pfam" id="PF14833">
    <property type="entry name" value="NAD_binding_11"/>
    <property type="match status" value="1"/>
</dbReference>
<gene>
    <name evidence="6" type="ORF">I6G66_02140</name>
</gene>
<sequence length="286" mass="29597">MGAPMIRRLIDAGHSVRVWNRTAAKAEALREHGAEVVLYPGAVAAGAQIVIAIIENGAAIHEVLFAQGLASQMHPGQVMVDMSSIAPEQAVDIGRQLERLGIAYIDAPISGGPDGAQAGTMAIMAGGGEAALAIARPALQCMGRLTHVGPLGAGQTTKLLNQTITSTTIAAISEIMVLARQLGLEPARVCEALSGGFADSKVLQIHGKRMAERNFVPGGHVRTFLKDLNHAASLIAGLGLQLPVADLARSHFAELASTGHAQDDISAIVLVTESHNTHALGPNPGQ</sequence>
<protein>
    <submittedName>
        <fullName evidence="6">NAD(P)-dependent oxidoreductase</fullName>
    </submittedName>
</protein>
<accession>A0A7T2VZ74</accession>
<dbReference type="AlphaFoldDB" id="A0A7T2VZ74"/>
<keyword evidence="1" id="KW-0560">Oxidoreductase</keyword>
<feature type="domain" description="3-hydroxyisobutyrate dehydrogenase-like NAD-binding" evidence="5">
    <location>
        <begin position="152"/>
        <end position="270"/>
    </location>
</feature>
<evidence type="ECO:0000256" key="3">
    <source>
        <dbReference type="PIRSR" id="PIRSR000103-1"/>
    </source>
</evidence>
<dbReference type="EMBL" id="CP065668">
    <property type="protein sequence ID" value="QPS08876.1"/>
    <property type="molecule type" value="Genomic_DNA"/>
</dbReference>
<proteinExistence type="predicted"/>
<feature type="domain" description="6-phosphogluconate dehydrogenase NADP-binding" evidence="4">
    <location>
        <begin position="1"/>
        <end position="148"/>
    </location>
</feature>
<dbReference type="PANTHER" id="PTHR43060:SF15">
    <property type="entry name" value="3-HYDROXYISOBUTYRATE DEHYDROGENASE-LIKE 1, MITOCHONDRIAL-RELATED"/>
    <property type="match status" value="1"/>
</dbReference>
<organism evidence="6 7">
    <name type="scientific">Delftia acidovorans</name>
    <name type="common">Pseudomonas acidovorans</name>
    <name type="synonym">Comamonas acidovorans</name>
    <dbReference type="NCBI Taxonomy" id="80866"/>
    <lineage>
        <taxon>Bacteria</taxon>
        <taxon>Pseudomonadati</taxon>
        <taxon>Pseudomonadota</taxon>
        <taxon>Betaproteobacteria</taxon>
        <taxon>Burkholderiales</taxon>
        <taxon>Comamonadaceae</taxon>
        <taxon>Delftia</taxon>
    </lineage>
</organism>
<evidence type="ECO:0000313" key="6">
    <source>
        <dbReference type="EMBL" id="QPS08876.1"/>
    </source>
</evidence>
<feature type="active site" evidence="3">
    <location>
        <position position="158"/>
    </location>
</feature>
<evidence type="ECO:0000313" key="7">
    <source>
        <dbReference type="Proteomes" id="UP000594778"/>
    </source>
</evidence>
<dbReference type="GO" id="GO:0051287">
    <property type="term" value="F:NAD binding"/>
    <property type="evidence" value="ECO:0007669"/>
    <property type="project" value="InterPro"/>
</dbReference>
<reference evidence="6 7" key="1">
    <citation type="submission" date="2020-12" db="EMBL/GenBank/DDBJ databases">
        <title>FDA dAtabase for Regulatory Grade micrObial Sequences (FDA-ARGOS): Supporting development and validation of Infectious Disease Dx tests.</title>
        <authorList>
            <person name="Sproer C."/>
            <person name="Gronow S."/>
            <person name="Severitt S."/>
            <person name="Schroder I."/>
            <person name="Tallon L."/>
            <person name="Sadzewicz L."/>
            <person name="Zhao X."/>
            <person name="Boylan J."/>
            <person name="Ott S."/>
            <person name="Bowen H."/>
            <person name="Vavikolanu K."/>
            <person name="Mehta A."/>
            <person name="Aluvathingal J."/>
            <person name="Nadendla S."/>
            <person name="Lowell S."/>
            <person name="Myers T."/>
            <person name="Yan Y."/>
            <person name="Sichtig H."/>
        </authorList>
    </citation>
    <scope>NUCLEOTIDE SEQUENCE [LARGE SCALE GENOMIC DNA]</scope>
    <source>
        <strain evidence="6 7">FDAARGOS_909</strain>
    </source>
</reference>
<dbReference type="InterPro" id="IPR036291">
    <property type="entry name" value="NAD(P)-bd_dom_sf"/>
</dbReference>
<dbReference type="InterPro" id="IPR008927">
    <property type="entry name" value="6-PGluconate_DH-like_C_sf"/>
</dbReference>
<evidence type="ECO:0000256" key="1">
    <source>
        <dbReference type="ARBA" id="ARBA00023002"/>
    </source>
</evidence>